<evidence type="ECO:0000313" key="6">
    <source>
        <dbReference type="EMBL" id="CUG89926.1"/>
    </source>
</evidence>
<reference evidence="7" key="1">
    <citation type="submission" date="2015-09" db="EMBL/GenBank/DDBJ databases">
        <authorList>
            <consortium name="Pathogen Informatics"/>
        </authorList>
    </citation>
    <scope>NUCLEOTIDE SEQUENCE [LARGE SCALE GENOMIC DNA]</scope>
    <source>
        <strain evidence="7">Lake Konstanz</strain>
    </source>
</reference>
<dbReference type="SMART" id="SM00054">
    <property type="entry name" value="EFh"/>
    <property type="match status" value="11"/>
</dbReference>
<evidence type="ECO:0000313" key="7">
    <source>
        <dbReference type="Proteomes" id="UP000051952"/>
    </source>
</evidence>
<feature type="compositionally biased region" description="Polar residues" evidence="4">
    <location>
        <begin position="744"/>
        <end position="759"/>
    </location>
</feature>
<evidence type="ECO:0000259" key="5">
    <source>
        <dbReference type="PROSITE" id="PS50222"/>
    </source>
</evidence>
<evidence type="ECO:0000256" key="2">
    <source>
        <dbReference type="ARBA" id="ARBA00022737"/>
    </source>
</evidence>
<feature type="domain" description="EF-hand" evidence="5">
    <location>
        <begin position="19"/>
        <end position="54"/>
    </location>
</feature>
<dbReference type="Gene3D" id="1.10.238.10">
    <property type="entry name" value="EF-hand"/>
    <property type="match status" value="5"/>
</dbReference>
<keyword evidence="7" id="KW-1185">Reference proteome</keyword>
<dbReference type="InterPro" id="IPR011992">
    <property type="entry name" value="EF-hand-dom_pair"/>
</dbReference>
<dbReference type="GO" id="GO:0005509">
    <property type="term" value="F:calcium ion binding"/>
    <property type="evidence" value="ECO:0007669"/>
    <property type="project" value="InterPro"/>
</dbReference>
<name>A0A0S4JEB5_BODSA</name>
<dbReference type="InterPro" id="IPR018247">
    <property type="entry name" value="EF_Hand_1_Ca_BS"/>
</dbReference>
<dbReference type="VEuPathDB" id="TriTrypDB:BSAL_24105"/>
<gene>
    <name evidence="6" type="ORF">BSAL_24105</name>
</gene>
<evidence type="ECO:0000256" key="4">
    <source>
        <dbReference type="SAM" id="MobiDB-lite"/>
    </source>
</evidence>
<dbReference type="Pfam" id="PF13499">
    <property type="entry name" value="EF-hand_7"/>
    <property type="match status" value="4"/>
</dbReference>
<protein>
    <submittedName>
        <fullName evidence="6">Calmodulin, putative</fullName>
    </submittedName>
</protein>
<organism evidence="6 7">
    <name type="scientific">Bodo saltans</name>
    <name type="common">Flagellated protozoan</name>
    <dbReference type="NCBI Taxonomy" id="75058"/>
    <lineage>
        <taxon>Eukaryota</taxon>
        <taxon>Discoba</taxon>
        <taxon>Euglenozoa</taxon>
        <taxon>Kinetoplastea</taxon>
        <taxon>Metakinetoplastina</taxon>
        <taxon>Eubodonida</taxon>
        <taxon>Bodonidae</taxon>
        <taxon>Bodo</taxon>
    </lineage>
</organism>
<keyword evidence="3" id="KW-0106">Calcium</keyword>
<feature type="domain" description="EF-hand" evidence="5">
    <location>
        <begin position="59"/>
        <end position="94"/>
    </location>
</feature>
<feature type="region of interest" description="Disordered" evidence="4">
    <location>
        <begin position="1006"/>
        <end position="1052"/>
    </location>
</feature>
<feature type="domain" description="EF-hand" evidence="5">
    <location>
        <begin position="1558"/>
        <end position="1593"/>
    </location>
</feature>
<dbReference type="OrthoDB" id="26525at2759"/>
<dbReference type="CDD" id="cd00051">
    <property type="entry name" value="EFh"/>
    <property type="match status" value="4"/>
</dbReference>
<dbReference type="PANTHER" id="PTHR45942">
    <property type="entry name" value="PROTEIN PHOSPATASE 3 REGULATORY SUBUNIT B ALPHA ISOFORM TYPE 1"/>
    <property type="match status" value="1"/>
</dbReference>
<evidence type="ECO:0000256" key="1">
    <source>
        <dbReference type="ARBA" id="ARBA00022723"/>
    </source>
</evidence>
<proteinExistence type="predicted"/>
<feature type="domain" description="EF-hand" evidence="5">
    <location>
        <begin position="499"/>
        <end position="534"/>
    </location>
</feature>
<dbReference type="SUPFAM" id="SSF47473">
    <property type="entry name" value="EF-hand"/>
    <property type="match status" value="4"/>
</dbReference>
<dbReference type="InterPro" id="IPR002048">
    <property type="entry name" value="EF_hand_dom"/>
</dbReference>
<feature type="domain" description="EF-hand" evidence="5">
    <location>
        <begin position="834"/>
        <end position="869"/>
    </location>
</feature>
<feature type="domain" description="EF-hand" evidence="5">
    <location>
        <begin position="455"/>
        <end position="490"/>
    </location>
</feature>
<feature type="domain" description="EF-hand" evidence="5">
    <location>
        <begin position="361"/>
        <end position="396"/>
    </location>
</feature>
<dbReference type="EMBL" id="CYKH01001779">
    <property type="protein sequence ID" value="CUG89926.1"/>
    <property type="molecule type" value="Genomic_DNA"/>
</dbReference>
<dbReference type="PROSITE" id="PS50222">
    <property type="entry name" value="EF_HAND_2"/>
    <property type="match status" value="9"/>
</dbReference>
<feature type="region of interest" description="Disordered" evidence="4">
    <location>
        <begin position="1668"/>
        <end position="1708"/>
    </location>
</feature>
<feature type="domain" description="EF-hand" evidence="5">
    <location>
        <begin position="790"/>
        <end position="825"/>
    </location>
</feature>
<dbReference type="PROSITE" id="PS00018">
    <property type="entry name" value="EF_HAND_1"/>
    <property type="match status" value="7"/>
</dbReference>
<sequence length="1783" mass="196159">MLRKIHRRSFNSDFGLPLFLVDNLATAFSALDTDHSGTLEPAELRQAVQSIFPTFDSDALDQITDSILSGADDNHDGKIDFDEFMRFVERRRDELEKTVGAVRFTTAGCGNGISSALVEHLSAQCVSSMFYTFIGGSAVEIVGGDSVEVHPKSHVVREIILDLFPDLPDLCEKELENALNDILNAAGQGVRAKHLITALALPFEHTKYKSKKLVPLSQRSAGSSSAAIAELRREDSVLETPLSFLNEYQVELLYKNVIASTAKQMAHQYFRDASSVQIGLRACFTEDQVDDELIEDVTNILCRTQRHGANFGVGEFLRGIQAVAHQAAVANAQHMARFQFYSYASLPLSTLQAVEAALSAEEMDLLRDTFIRLDLNGDGLVSESDCAMITEDILEEKFSTFQPYLKALFAIADKDGDERLSLGEFLLSFLEGPGVVPQEIITSCVAPIRLRLSDDELGLVQRAFHCIDADGDGTLDFEELFKAVQSVLRPVYPEVEDKQYQDIVDVILSKADRDMDGKLNISEFCRSLQEEHGVIPIQLIEAYGNIQFFTEVKGGSQGNNGGGGLLSTLTKVVLTDVPIVSEQHLGQGPLPRLPSDDPTPLQSLTGSVNVSGNHFNGFEDALKFLTLDDITAANNSLVKFIASPREFNSVDVTRNILRAELQTAASLSPETIERLIDVFISYGHKNAADDVTVADVIRRFSLGKIQKPKKHSVALPESTHLLQGSITNTSSKGEILRVSQSAILSTSPNGEPNTQSNPLATADVTGHTQGNASTATDDSSSVAEVYVPAAETSILEKMFARFDTDRDGYLSLEDVAPTMRRLFEERNTTWSKNDVDVHTVSLFQAADEDKDNRLSYNEFAEAFRADHGLFPDDYVKALSEQVLLDLHSVNLRAILESLHMLAQVREPHGGFATQGELAEELERVVTPFVEEGNYARVRTMVDYMMLFCPHSEGQGRVLLSGLLRFIRRDLLGEIEPQECEVAAQQQLSDAPSVDSTQVGAQSTVTLEESKTAEPQTAAVPQHADPSPTNEEVEVNNEAASQPQPPVSESEGAATPDLVVAPFEWSSIRSILTSIAQASDKLSAADLETKLLAALTELFLDDAAVASEAAVRIIRAASAFIADGIVDLDTFVTCTIGSEISSSVLGFSVGSKDERRAAAVKAIYTILTTSDRRRALAEALLQVDVERTGEINFDVLAVKIHEPLRDLPETTYHQLVRALRLVGEQTVVNTFSISDFLRPFATIYYVEPQQALPSEGVLRRLSTREDELLIETVRTLIFAFDDPGASHEIRIAELAKALELALVKNGFTDTVTLHDTGVICKLLGELAVTGEHSLEALQANTKLIRIVWTLLPSRLRCEYALRKLRVEVGEVPYLRKLCRVALLTDRHRNGVFTHSVLSEVLNTELRLLHRDWTAHRVGMSVEEWILAGEVDEKNFIHFSRMLDTMLDIFPLVHPALVGEVRIQHPLEAPDALRAAISHLCATEEIPVAQLRLFSSDGNGPVAPIMSFLSAVGAIPSRGTVNFGAVYPACRFDVDGVTVFLDGLDQALAQRAIFHVLPVARQRDLSCAFTVIDHKHDNVLDFEELEGILMHHERELIKLIGGKSPTGSTIRGGRLADIELLERAKKLFVSADKLRVGLIGLEDFLAVFAQGIFHYELIESVIAVNNSSPHRARSALGEPDNGDSGEAVKRATSTEPHRPARGGPRQSAATQEINKDLEHEFAKYDRNKSGYLSRAEFGEAYLKLEHFGLVPSKAEIDKLFGSICVDKEKMSFDEFCVIMLRRSRM</sequence>
<feature type="region of interest" description="Disordered" evidence="4">
    <location>
        <begin position="744"/>
        <end position="780"/>
    </location>
</feature>
<evidence type="ECO:0000256" key="3">
    <source>
        <dbReference type="ARBA" id="ARBA00022837"/>
    </source>
</evidence>
<keyword evidence="1" id="KW-0479">Metal-binding</keyword>
<feature type="domain" description="EF-hand" evidence="5">
    <location>
        <begin position="1710"/>
        <end position="1745"/>
    </location>
</feature>
<dbReference type="Pfam" id="PF13202">
    <property type="entry name" value="EF-hand_5"/>
    <property type="match status" value="1"/>
</dbReference>
<accession>A0A0S4JEB5</accession>
<dbReference type="Proteomes" id="UP000051952">
    <property type="component" value="Unassembled WGS sequence"/>
</dbReference>
<keyword evidence="2" id="KW-0677">Repeat</keyword>